<dbReference type="KEGG" id="hyg:AUC43_19845"/>
<dbReference type="Proteomes" id="UP000059542">
    <property type="component" value="Chromosome"/>
</dbReference>
<name>A0A0U4BU15_9BACT</name>
<evidence type="ECO:0000313" key="3">
    <source>
        <dbReference type="Proteomes" id="UP000059542"/>
    </source>
</evidence>
<organism evidence="2 3">
    <name type="scientific">Hymenobacter sedentarius</name>
    <dbReference type="NCBI Taxonomy" id="1411621"/>
    <lineage>
        <taxon>Bacteria</taxon>
        <taxon>Pseudomonadati</taxon>
        <taxon>Bacteroidota</taxon>
        <taxon>Cytophagia</taxon>
        <taxon>Cytophagales</taxon>
        <taxon>Hymenobacteraceae</taxon>
        <taxon>Hymenobacter</taxon>
    </lineage>
</organism>
<dbReference type="InterPro" id="IPR008894">
    <property type="entry name" value="QdtA_cupin_dom"/>
</dbReference>
<dbReference type="CDD" id="cd20292">
    <property type="entry name" value="cupin_QdtA-like"/>
    <property type="match status" value="1"/>
</dbReference>
<dbReference type="EMBL" id="CP013909">
    <property type="protein sequence ID" value="ALW87130.1"/>
    <property type="molecule type" value="Genomic_DNA"/>
</dbReference>
<sequence length="138" mass="15874">MYMTAPQLIQLPKLGDPTIGYISVVEQQKVVPFEVKRIFWTYYTPESIVRGRHAHHATEQVLIAAAGRILVTTELANGEIQLFRLEDPYVGLYVPPCAWHTLQYSHSAVQLVLASHPFDEADYIRDHQEFKQRWKAPS</sequence>
<dbReference type="AlphaFoldDB" id="A0A0U4BU15"/>
<dbReference type="InterPro" id="IPR011051">
    <property type="entry name" value="RmlC_Cupin_sf"/>
</dbReference>
<dbReference type="InterPro" id="IPR014710">
    <property type="entry name" value="RmlC-like_jellyroll"/>
</dbReference>
<evidence type="ECO:0000313" key="2">
    <source>
        <dbReference type="EMBL" id="ALW87130.1"/>
    </source>
</evidence>
<gene>
    <name evidence="2" type="ORF">AUC43_19845</name>
</gene>
<dbReference type="Pfam" id="PF05523">
    <property type="entry name" value="FdtA"/>
    <property type="match status" value="1"/>
</dbReference>
<dbReference type="Gene3D" id="2.60.120.10">
    <property type="entry name" value="Jelly Rolls"/>
    <property type="match status" value="1"/>
</dbReference>
<keyword evidence="3" id="KW-1185">Reference proteome</keyword>
<feature type="domain" description="Sugar 3,4-ketoisomerase QdtA cupin" evidence="1">
    <location>
        <begin position="7"/>
        <end position="133"/>
    </location>
</feature>
<dbReference type="GO" id="GO:0016853">
    <property type="term" value="F:isomerase activity"/>
    <property type="evidence" value="ECO:0007669"/>
    <property type="project" value="UniProtKB-KW"/>
</dbReference>
<proteinExistence type="predicted"/>
<accession>A0A0U4BU15</accession>
<keyword evidence="2" id="KW-0413">Isomerase</keyword>
<dbReference type="STRING" id="1411621.AUC43_19845"/>
<evidence type="ECO:0000259" key="1">
    <source>
        <dbReference type="Pfam" id="PF05523"/>
    </source>
</evidence>
<protein>
    <submittedName>
        <fullName evidence="2">dTDP-6-deoxy-3,4-keto-hexulose isomerase</fullName>
    </submittedName>
</protein>
<dbReference type="SUPFAM" id="SSF51182">
    <property type="entry name" value="RmlC-like cupins"/>
    <property type="match status" value="1"/>
</dbReference>
<reference evidence="2 3" key="1">
    <citation type="submission" date="2015-12" db="EMBL/GenBank/DDBJ databases">
        <authorList>
            <person name="Shamseldin A."/>
            <person name="Moawad H."/>
            <person name="Abd El-Rahim W.M."/>
            <person name="Sadowsky M.J."/>
        </authorList>
    </citation>
    <scope>NUCLEOTIDE SEQUENCE [LARGE SCALE GENOMIC DNA]</scope>
    <source>
        <strain evidence="2 3">DG5B</strain>
    </source>
</reference>